<comment type="caution">
    <text evidence="1">The sequence shown here is derived from an EMBL/GenBank/DDBJ whole genome shotgun (WGS) entry which is preliminary data.</text>
</comment>
<gene>
    <name evidence="1" type="ORF">Patl1_18257</name>
</gene>
<keyword evidence="2" id="KW-1185">Reference proteome</keyword>
<organism evidence="1 2">
    <name type="scientific">Pistacia atlantica</name>
    <dbReference type="NCBI Taxonomy" id="434234"/>
    <lineage>
        <taxon>Eukaryota</taxon>
        <taxon>Viridiplantae</taxon>
        <taxon>Streptophyta</taxon>
        <taxon>Embryophyta</taxon>
        <taxon>Tracheophyta</taxon>
        <taxon>Spermatophyta</taxon>
        <taxon>Magnoliopsida</taxon>
        <taxon>eudicotyledons</taxon>
        <taxon>Gunneridae</taxon>
        <taxon>Pentapetalae</taxon>
        <taxon>rosids</taxon>
        <taxon>malvids</taxon>
        <taxon>Sapindales</taxon>
        <taxon>Anacardiaceae</taxon>
        <taxon>Pistacia</taxon>
    </lineage>
</organism>
<evidence type="ECO:0000313" key="2">
    <source>
        <dbReference type="Proteomes" id="UP001164250"/>
    </source>
</evidence>
<dbReference type="Proteomes" id="UP001164250">
    <property type="component" value="Chromosome 2"/>
</dbReference>
<reference evidence="2" key="1">
    <citation type="journal article" date="2023" name="G3 (Bethesda)">
        <title>Genome assembly and association tests identify interacting loci associated with vigor, precocity, and sex in interspecific pistachio rootstocks.</title>
        <authorList>
            <person name="Palmer W."/>
            <person name="Jacygrad E."/>
            <person name="Sagayaradj S."/>
            <person name="Cavanaugh K."/>
            <person name="Han R."/>
            <person name="Bertier L."/>
            <person name="Beede B."/>
            <person name="Kafkas S."/>
            <person name="Golino D."/>
            <person name="Preece J."/>
            <person name="Michelmore R."/>
        </authorList>
    </citation>
    <scope>NUCLEOTIDE SEQUENCE [LARGE SCALE GENOMIC DNA]</scope>
</reference>
<evidence type="ECO:0000313" key="1">
    <source>
        <dbReference type="EMBL" id="KAJ0104575.1"/>
    </source>
</evidence>
<protein>
    <submittedName>
        <fullName evidence="1">Uncharacterized protein</fullName>
    </submittedName>
</protein>
<proteinExistence type="predicted"/>
<dbReference type="EMBL" id="CM047898">
    <property type="protein sequence ID" value="KAJ0104575.1"/>
    <property type="molecule type" value="Genomic_DNA"/>
</dbReference>
<name>A0ACC1BXE1_9ROSI</name>
<accession>A0ACC1BXE1</accession>
<sequence length="955" mass="104662">MEGSGTNSNAFIHPATGFCSLTKTFHSLRPEVPLPPPSQPLSITQFTLSLLQSTATNVSQTPFLINSVTDQRLTYADFLLQVHSLSLSLRTHYSLSKGDVVFILASSSFQIPVLYFSLFSLGVIISPANPLNSHSEISHQVHVSKPSVAFATSHTSHKLPSNLPAILIDSPQFISLSTQNLQNQNVNLTDCTISVKQSDSAAILYSSGTTGKVKGVLLTHRNVIALIAILHHVGFKANPSKAREVSLLTIPLFHVFGFFEVMKAVSTGGTLVLTERFDFEAMLKCVEKYKITSVSISPPVVVMLLKSALPNKYDLSSLRSLICGGAPLGVEVAKKFNDKFPHMELLLGYGMTEGGGISAIRGRNEAKRYGSVGLLTELLEAKIVDPVTGEALSPGQKGELWLRGPTVMKGYVGDDKATSETLDSEGWLKTGDLCYFDSDGFLFIVDRLKEIIKYKAYQVPPAELEHLLQSNPEISDAAVIPCPDEEAGEIPVALVVRKPGSYITENQVMDFIAKQACIITPDPEIGMHETTNPGGQVDPNSGFCSLTKTFHSLRPNIPLPPPSQPLSISHFILKLLHSTTINTSTTTFLINAANWPPSYLCRLPPPNQLSFSLPSKTLLCFQRRRGFHPIPFFPPHSYPLLFSTLLSFNSREHLGSQSDIAVIMYSSGMTGRSKGVLLTQRNLIAAIAGFYYANDPTQLRQMQHALVLLERLKFDEEMLKAVEKYKATYTPVSPSYIVSLEYGLTETAGMVAGMRGPKDESKKFGFVGRLAELMEAKMVDTVSGEALSPAQKGELWLRGPKVMKGYLGDEEATAKTLDSDGWLKTGDLCYFDSDGFVFVADRLKELIKYNGYQVTPAELEYVLLFNPDIADAAVIPYPDEEAGQIPMAFVVSPHKMIRRVAFIDSIPKSSAGKILRRELVNQALSATVPNKHITIILPRKNNWGDGLCIPFGMEE</sequence>